<dbReference type="Pfam" id="PF08240">
    <property type="entry name" value="ADH_N"/>
    <property type="match status" value="1"/>
</dbReference>
<dbReference type="Gene3D" id="3.90.180.10">
    <property type="entry name" value="Medium-chain alcohol dehydrogenases, catalytic domain"/>
    <property type="match status" value="1"/>
</dbReference>
<protein>
    <submittedName>
        <fullName evidence="2 4">GroES-like protein</fullName>
    </submittedName>
</protein>
<dbReference type="InterPro" id="IPR020843">
    <property type="entry name" value="ER"/>
</dbReference>
<dbReference type="InterPro" id="IPR050700">
    <property type="entry name" value="YIM1/Zinc_Alcohol_DH_Fams"/>
</dbReference>
<reference evidence="4" key="2">
    <citation type="submission" date="2020-04" db="EMBL/GenBank/DDBJ databases">
        <authorList>
            <consortium name="NCBI Genome Project"/>
        </authorList>
    </citation>
    <scope>NUCLEOTIDE SEQUENCE</scope>
    <source>
        <strain evidence="4">CBS 304.34</strain>
    </source>
</reference>
<evidence type="ECO:0000313" key="3">
    <source>
        <dbReference type="Proteomes" id="UP000504636"/>
    </source>
</evidence>
<dbReference type="InterPro" id="IPR013154">
    <property type="entry name" value="ADH-like_N"/>
</dbReference>
<dbReference type="OrthoDB" id="201656at2759"/>
<dbReference type="CDD" id="cd08267">
    <property type="entry name" value="MDR1"/>
    <property type="match status" value="1"/>
</dbReference>
<dbReference type="SMART" id="SM00829">
    <property type="entry name" value="PKS_ER"/>
    <property type="match status" value="1"/>
</dbReference>
<reference evidence="4" key="3">
    <citation type="submission" date="2025-04" db="UniProtKB">
        <authorList>
            <consortium name="RefSeq"/>
        </authorList>
    </citation>
    <scope>IDENTIFICATION</scope>
    <source>
        <strain evidence="4">CBS 304.34</strain>
    </source>
</reference>
<dbReference type="Proteomes" id="UP000504636">
    <property type="component" value="Unplaced"/>
</dbReference>
<evidence type="ECO:0000313" key="2">
    <source>
        <dbReference type="EMBL" id="KAF2814420.1"/>
    </source>
</evidence>
<gene>
    <name evidence="2 4" type="ORF">BDZ99DRAFT_507019</name>
</gene>
<sequence length="365" mass="39136">MSTTTTTTPLPATSKSLTFLAPATPPHVISTPLAAPAASELVVKVHAAAINPVDIQLWNSALLGWLAGKKEKGIGRDYSGTVVAVGAGVKGWKEGDEVFGLISRPTGEGTFSEYVHPIIGKDPIAKKPTCWTHEMAAAVPLVVLTAFSCLDWLPADKKKNGFGRVVVAGASGGVGMWCVQLAKKLYDCNVTGICSAKNADFVRQMGADEIVDYTSEFVSQALLENLPAGRQYDLYIDCVGGTELFADLHALLHPQAAYVTIVGDKTSRTAMGGPLTYLYTPAQVLRFLKGLLWGPRYANVLLYAKSELLEQVAGLAERGEVEVVVQEVVRGLLLEEEGGSEEAWKRVYEFMEGGRVRGKIVVAIE</sequence>
<dbReference type="SUPFAM" id="SSF51735">
    <property type="entry name" value="NAD(P)-binding Rossmann-fold domains"/>
    <property type="match status" value="1"/>
</dbReference>
<keyword evidence="3" id="KW-1185">Reference proteome</keyword>
<reference evidence="2 4" key="1">
    <citation type="journal article" date="2020" name="Stud. Mycol.">
        <title>101 Dothideomycetes genomes: a test case for predicting lifestyles and emergence of pathogens.</title>
        <authorList>
            <person name="Haridas S."/>
            <person name="Albert R."/>
            <person name="Binder M."/>
            <person name="Bloem J."/>
            <person name="Labutti K."/>
            <person name="Salamov A."/>
            <person name="Andreopoulos B."/>
            <person name="Baker S."/>
            <person name="Barry K."/>
            <person name="Bills G."/>
            <person name="Bluhm B."/>
            <person name="Cannon C."/>
            <person name="Castanera R."/>
            <person name="Culley D."/>
            <person name="Daum C."/>
            <person name="Ezra D."/>
            <person name="Gonzalez J."/>
            <person name="Henrissat B."/>
            <person name="Kuo A."/>
            <person name="Liang C."/>
            <person name="Lipzen A."/>
            <person name="Lutzoni F."/>
            <person name="Magnuson J."/>
            <person name="Mondo S."/>
            <person name="Nolan M."/>
            <person name="Ohm R."/>
            <person name="Pangilinan J."/>
            <person name="Park H.-J."/>
            <person name="Ramirez L."/>
            <person name="Alfaro M."/>
            <person name="Sun H."/>
            <person name="Tritt A."/>
            <person name="Yoshinaga Y."/>
            <person name="Zwiers L.-H."/>
            <person name="Turgeon B."/>
            <person name="Goodwin S."/>
            <person name="Spatafora J."/>
            <person name="Crous P."/>
            <person name="Grigoriev I."/>
        </authorList>
    </citation>
    <scope>NUCLEOTIDE SEQUENCE</scope>
    <source>
        <strain evidence="2 4">CBS 304.34</strain>
    </source>
</reference>
<dbReference type="AlphaFoldDB" id="A0A6A6Z091"/>
<dbReference type="InterPro" id="IPR036291">
    <property type="entry name" value="NAD(P)-bd_dom_sf"/>
</dbReference>
<dbReference type="GeneID" id="54465105"/>
<dbReference type="Gene3D" id="3.40.50.720">
    <property type="entry name" value="NAD(P)-binding Rossmann-like Domain"/>
    <property type="match status" value="1"/>
</dbReference>
<accession>A0A6A6Z091</accession>
<dbReference type="RefSeq" id="XP_033581384.1">
    <property type="nucleotide sequence ID" value="XM_033724212.1"/>
</dbReference>
<evidence type="ECO:0000259" key="1">
    <source>
        <dbReference type="SMART" id="SM00829"/>
    </source>
</evidence>
<evidence type="ECO:0000313" key="4">
    <source>
        <dbReference type="RefSeq" id="XP_033581384.1"/>
    </source>
</evidence>
<organism evidence="2">
    <name type="scientific">Mytilinidion resinicola</name>
    <dbReference type="NCBI Taxonomy" id="574789"/>
    <lineage>
        <taxon>Eukaryota</taxon>
        <taxon>Fungi</taxon>
        <taxon>Dikarya</taxon>
        <taxon>Ascomycota</taxon>
        <taxon>Pezizomycotina</taxon>
        <taxon>Dothideomycetes</taxon>
        <taxon>Pleosporomycetidae</taxon>
        <taxon>Mytilinidiales</taxon>
        <taxon>Mytilinidiaceae</taxon>
        <taxon>Mytilinidion</taxon>
    </lineage>
</organism>
<name>A0A6A6Z091_9PEZI</name>
<dbReference type="Pfam" id="PF13602">
    <property type="entry name" value="ADH_zinc_N_2"/>
    <property type="match status" value="1"/>
</dbReference>
<dbReference type="GO" id="GO:0016491">
    <property type="term" value="F:oxidoreductase activity"/>
    <property type="evidence" value="ECO:0007669"/>
    <property type="project" value="InterPro"/>
</dbReference>
<dbReference type="PANTHER" id="PTHR11695">
    <property type="entry name" value="ALCOHOL DEHYDROGENASE RELATED"/>
    <property type="match status" value="1"/>
</dbReference>
<dbReference type="InterPro" id="IPR011032">
    <property type="entry name" value="GroES-like_sf"/>
</dbReference>
<proteinExistence type="predicted"/>
<dbReference type="GO" id="GO:0005739">
    <property type="term" value="C:mitochondrion"/>
    <property type="evidence" value="ECO:0007669"/>
    <property type="project" value="TreeGrafter"/>
</dbReference>
<dbReference type="PANTHER" id="PTHR11695:SF647">
    <property type="entry name" value="ENOYL REDUCTASE (ER) DOMAIN-CONTAINING PROTEIN"/>
    <property type="match status" value="1"/>
</dbReference>
<dbReference type="EMBL" id="MU003695">
    <property type="protein sequence ID" value="KAF2814420.1"/>
    <property type="molecule type" value="Genomic_DNA"/>
</dbReference>
<feature type="domain" description="Enoyl reductase (ER)" evidence="1">
    <location>
        <begin position="12"/>
        <end position="362"/>
    </location>
</feature>
<dbReference type="SUPFAM" id="SSF50129">
    <property type="entry name" value="GroES-like"/>
    <property type="match status" value="1"/>
</dbReference>